<dbReference type="Proteomes" id="UP000297597">
    <property type="component" value="Unassembled WGS sequence"/>
</dbReference>
<dbReference type="GO" id="GO:0043750">
    <property type="term" value="F:phosphatidylinositol alpha-mannosyltransferase activity"/>
    <property type="evidence" value="ECO:0007669"/>
    <property type="project" value="UniProtKB-EC"/>
</dbReference>
<dbReference type="PANTHER" id="PTHR45947:SF15">
    <property type="entry name" value="TEICHURONIC ACID BIOSYNTHESIS GLYCOSYLTRANSFERASE TUAC-RELATED"/>
    <property type="match status" value="1"/>
</dbReference>
<proteinExistence type="predicted"/>
<dbReference type="EC" id="2.4.1.345" evidence="2"/>
<reference evidence="2 3" key="1">
    <citation type="journal article" date="2018" name="Environ. Microbiol.">
        <title>Novel energy conservation strategies and behaviour of Pelotomaculum schinkii driving syntrophic propionate catabolism.</title>
        <authorList>
            <person name="Hidalgo-Ahumada C.A.P."/>
            <person name="Nobu M.K."/>
            <person name="Narihiro T."/>
            <person name="Tamaki H."/>
            <person name="Liu W.T."/>
            <person name="Kamagata Y."/>
            <person name="Stams A.J.M."/>
            <person name="Imachi H."/>
            <person name="Sousa D.Z."/>
        </authorList>
    </citation>
    <scope>NUCLEOTIDE SEQUENCE [LARGE SCALE GENOMIC DNA]</scope>
    <source>
        <strain evidence="2 3">MGP</strain>
    </source>
</reference>
<dbReference type="Pfam" id="PF00534">
    <property type="entry name" value="Glycos_transf_1"/>
    <property type="match status" value="1"/>
</dbReference>
<organism evidence="2 3">
    <name type="scientific">Pelotomaculum propionicicum</name>
    <dbReference type="NCBI Taxonomy" id="258475"/>
    <lineage>
        <taxon>Bacteria</taxon>
        <taxon>Bacillati</taxon>
        <taxon>Bacillota</taxon>
        <taxon>Clostridia</taxon>
        <taxon>Eubacteriales</taxon>
        <taxon>Desulfotomaculaceae</taxon>
        <taxon>Pelotomaculum</taxon>
    </lineage>
</organism>
<dbReference type="PANTHER" id="PTHR45947">
    <property type="entry name" value="SULFOQUINOVOSYL TRANSFERASE SQD2"/>
    <property type="match status" value="1"/>
</dbReference>
<keyword evidence="3" id="KW-1185">Reference proteome</keyword>
<gene>
    <name evidence="2" type="primary">pimB</name>
    <name evidence="2" type="ORF">Pmgp_01930</name>
</gene>
<protein>
    <submittedName>
        <fullName evidence="2">GDP-mannose-dependent monoacylated alpha-(1-6)-phosphatidylinositol monomannoside mannosyltransferase</fullName>
        <ecNumber evidence="2">2.4.1.345</ecNumber>
    </submittedName>
</protein>
<dbReference type="SUPFAM" id="SSF53756">
    <property type="entry name" value="UDP-Glycosyltransferase/glycogen phosphorylase"/>
    <property type="match status" value="1"/>
</dbReference>
<dbReference type="AlphaFoldDB" id="A0A4Y7RPV8"/>
<dbReference type="InterPro" id="IPR050194">
    <property type="entry name" value="Glycosyltransferase_grp1"/>
</dbReference>
<evidence type="ECO:0000313" key="2">
    <source>
        <dbReference type="EMBL" id="TEB11058.1"/>
    </source>
</evidence>
<comment type="caution">
    <text evidence="2">The sequence shown here is derived from an EMBL/GenBank/DDBJ whole genome shotgun (WGS) entry which is preliminary data.</text>
</comment>
<evidence type="ECO:0000259" key="1">
    <source>
        <dbReference type="Pfam" id="PF00534"/>
    </source>
</evidence>
<dbReference type="OrthoDB" id="3199616at2"/>
<keyword evidence="2" id="KW-0808">Transferase</keyword>
<evidence type="ECO:0000313" key="3">
    <source>
        <dbReference type="Proteomes" id="UP000297597"/>
    </source>
</evidence>
<dbReference type="InterPro" id="IPR001296">
    <property type="entry name" value="Glyco_trans_1"/>
</dbReference>
<dbReference type="EMBL" id="QFFZ01000018">
    <property type="protein sequence ID" value="TEB11058.1"/>
    <property type="molecule type" value="Genomic_DNA"/>
</dbReference>
<accession>A0A4Y7RPV8</accession>
<dbReference type="RefSeq" id="WP_134213777.1">
    <property type="nucleotide sequence ID" value="NZ_QFFZ01000018.1"/>
</dbReference>
<feature type="domain" description="Glycosyl transferase family 1" evidence="1">
    <location>
        <begin position="201"/>
        <end position="355"/>
    </location>
</feature>
<name>A0A4Y7RPV8_9FIRM</name>
<sequence>MKFDIGFITPPLNKVKGGNILLKKFLNVIEPLSNELLVITGNYPEDEFYSSASKRIINISNNYRNGSLILKLTGYIFYQLKVILEIIKCPKKIRLFYIFLDGGALLLPSIVLKLTGRRVIKVVSHSAARVCKEQISGVWGLIIYRILCMIENLTSIIADKIVVYAPQIVKDFGLNRFVDKIFIGHRHYIDFDNFKILRDYNDREFTVGFIGRFSKEKGIDTFTEAVEKLFLLEHNIKVIIGGYGQYCNLVERVAAQYPGMLEYCGKVKYEDIPNILNRIKLLVIPSTTEGLPNIMIEAMACGTPVLVTPVGSVPDFIVDKKNGFILNSNSAQSIVSGIKEIFENQESLSVVSANGHALIKSDFTFEAAVDRFHSLMLSISS</sequence>
<keyword evidence="2" id="KW-0328">Glycosyltransferase</keyword>
<dbReference type="Gene3D" id="3.40.50.2000">
    <property type="entry name" value="Glycogen Phosphorylase B"/>
    <property type="match status" value="2"/>
</dbReference>
<dbReference type="CDD" id="cd03801">
    <property type="entry name" value="GT4_PimA-like"/>
    <property type="match status" value="1"/>
</dbReference>